<dbReference type="EMBL" id="JACBYW010000008">
    <property type="protein sequence ID" value="NYH80620.1"/>
    <property type="molecule type" value="Genomic_DNA"/>
</dbReference>
<name>A0A852Z379_9ACTN</name>
<dbReference type="Proteomes" id="UP000548304">
    <property type="component" value="Unassembled WGS sequence"/>
</dbReference>
<reference evidence="3 4" key="1">
    <citation type="submission" date="2020-07" db="EMBL/GenBank/DDBJ databases">
        <title>Genomic Encyclopedia of Type Strains, Phase III (KMG-III): the genomes of soil and plant-associated and newly described type strains.</title>
        <authorList>
            <person name="Whitman W."/>
        </authorList>
    </citation>
    <scope>NUCLEOTIDE SEQUENCE [LARGE SCALE GENOMIC DNA]</scope>
    <source>
        <strain evidence="3 4">CECT 8576</strain>
    </source>
</reference>
<evidence type="ECO:0000313" key="3">
    <source>
        <dbReference type="EMBL" id="NYH80620.1"/>
    </source>
</evidence>
<dbReference type="AlphaFoldDB" id="A0A852Z379"/>
<dbReference type="RefSeq" id="WP_179536958.1">
    <property type="nucleotide sequence ID" value="NZ_JACBYW010000008.1"/>
</dbReference>
<feature type="region of interest" description="Disordered" evidence="1">
    <location>
        <begin position="260"/>
        <end position="370"/>
    </location>
</feature>
<feature type="chain" id="PRO_5032360047" evidence="2">
    <location>
        <begin position="32"/>
        <end position="391"/>
    </location>
</feature>
<evidence type="ECO:0000256" key="2">
    <source>
        <dbReference type="SAM" id="SignalP"/>
    </source>
</evidence>
<feature type="compositionally biased region" description="Low complexity" evidence="1">
    <location>
        <begin position="304"/>
        <end position="338"/>
    </location>
</feature>
<dbReference type="PRINTS" id="PR01217">
    <property type="entry name" value="PRICHEXTENSN"/>
</dbReference>
<evidence type="ECO:0000313" key="4">
    <source>
        <dbReference type="Proteomes" id="UP000548304"/>
    </source>
</evidence>
<sequence>MPRPRFPLRAAAAPLSVLFLVSVLVPAPVTATPPGDDCPILRVRTEQHGRGSTLERVVLPEGRVTALREFDRRVDALGHSADEGLTYGLVTTSLGLARVITFDQHGRKRIPTPGEGSPDPNGVPLVGVPAGGTLSDGKWYVTSHHHLHVIDVDPTSPDYLTVVRSTRLGALVPPMRIEDFDVTGNAVLRTVLTNHAGTTVLITVDTETGHLLSSEPVPLPAARYGSVVGGPHGELYVTADNTAGGAKSYRIDEQANTTELVSEPARGYSDGAGCLHLNPRPPEPTVPPPEPPPEPPPPEPPTTRTPDPTNTSPRPSSTPTTRTPQEPTSPSTPSGAAESPPPPSTSGEPPPIRPSDSRGPAPEVDTSTKRQWVLTMLLLVIGASTVVRRLR</sequence>
<evidence type="ECO:0000256" key="1">
    <source>
        <dbReference type="SAM" id="MobiDB-lite"/>
    </source>
</evidence>
<keyword evidence="2" id="KW-0732">Signal</keyword>
<feature type="compositionally biased region" description="Pro residues" evidence="1">
    <location>
        <begin position="339"/>
        <end position="353"/>
    </location>
</feature>
<feature type="signal peptide" evidence="2">
    <location>
        <begin position="1"/>
        <end position="31"/>
    </location>
</feature>
<accession>A0A852Z379</accession>
<keyword evidence="4" id="KW-1185">Reference proteome</keyword>
<feature type="compositionally biased region" description="Pro residues" evidence="1">
    <location>
        <begin position="279"/>
        <end position="303"/>
    </location>
</feature>
<gene>
    <name evidence="3" type="ORF">FHR84_003986</name>
</gene>
<comment type="caution">
    <text evidence="3">The sequence shown here is derived from an EMBL/GenBank/DDBJ whole genome shotgun (WGS) entry which is preliminary data.</text>
</comment>
<organism evidence="3 4">
    <name type="scientific">Actinopolyspora biskrensis</name>
    <dbReference type="NCBI Taxonomy" id="1470178"/>
    <lineage>
        <taxon>Bacteria</taxon>
        <taxon>Bacillati</taxon>
        <taxon>Actinomycetota</taxon>
        <taxon>Actinomycetes</taxon>
        <taxon>Actinopolysporales</taxon>
        <taxon>Actinopolysporaceae</taxon>
        <taxon>Actinopolyspora</taxon>
    </lineage>
</organism>
<proteinExistence type="predicted"/>
<protein>
    <submittedName>
        <fullName evidence="3">Uncharacterized protein</fullName>
    </submittedName>
</protein>